<organism evidence="3 4">
    <name type="scientific">Natrialba swarupiae</name>
    <dbReference type="NCBI Taxonomy" id="2448032"/>
    <lineage>
        <taxon>Archaea</taxon>
        <taxon>Methanobacteriati</taxon>
        <taxon>Methanobacteriota</taxon>
        <taxon>Stenosarchaea group</taxon>
        <taxon>Halobacteria</taxon>
        <taxon>Halobacteriales</taxon>
        <taxon>Natrialbaceae</taxon>
        <taxon>Natrialba</taxon>
    </lineage>
</organism>
<reference evidence="3 4" key="1">
    <citation type="submission" date="2019-08" db="EMBL/GenBank/DDBJ databases">
        <title>Archaea genome.</title>
        <authorList>
            <person name="Kajale S."/>
            <person name="Shouche Y."/>
            <person name="Deshpande N."/>
            <person name="Sharma A."/>
        </authorList>
    </citation>
    <scope>NUCLEOTIDE SEQUENCE [LARGE SCALE GENOMIC DNA]</scope>
    <source>
        <strain evidence="3 4">ESP3B_9</strain>
    </source>
</reference>
<evidence type="ECO:0000259" key="2">
    <source>
        <dbReference type="Pfam" id="PF26456"/>
    </source>
</evidence>
<evidence type="ECO:0000256" key="1">
    <source>
        <dbReference type="SAM" id="MobiDB-lite"/>
    </source>
</evidence>
<evidence type="ECO:0000313" key="3">
    <source>
        <dbReference type="EMBL" id="TYT63067.1"/>
    </source>
</evidence>
<dbReference type="Proteomes" id="UP000324104">
    <property type="component" value="Unassembled WGS sequence"/>
</dbReference>
<dbReference type="AlphaFoldDB" id="A0A5D5AQ32"/>
<proteinExistence type="predicted"/>
<dbReference type="RefSeq" id="WP_149080471.1">
    <property type="nucleotide sequence ID" value="NZ_VTAW01000004.1"/>
</dbReference>
<comment type="caution">
    <text evidence="3">The sequence shown here is derived from an EMBL/GenBank/DDBJ whole genome shotgun (WGS) entry which is preliminary data.</text>
</comment>
<dbReference type="Pfam" id="PF26456">
    <property type="entry name" value="DUF8135"/>
    <property type="match status" value="1"/>
</dbReference>
<name>A0A5D5AQ32_9EURY</name>
<gene>
    <name evidence="3" type="ORF">FYC77_05340</name>
</gene>
<dbReference type="EMBL" id="VTAW01000004">
    <property type="protein sequence ID" value="TYT63067.1"/>
    <property type="molecule type" value="Genomic_DNA"/>
</dbReference>
<feature type="domain" description="DUF8135" evidence="2">
    <location>
        <begin position="91"/>
        <end position="139"/>
    </location>
</feature>
<sequence>MTDRDEPLSDLAATVSEGSSEHGADSELEFDADAEFDGDTDAHLEYAVDTDAEFDDLFTREDVTEIDGERLWRRLEEVRSADTSDHSRDVRTVDKHVYCHKCDHFSSPPEVGCGRDGTDILGMPTLETFRVVDCPVVRENDDLERRSGGSDR</sequence>
<protein>
    <recommendedName>
        <fullName evidence="2">DUF8135 domain-containing protein</fullName>
    </recommendedName>
</protein>
<feature type="region of interest" description="Disordered" evidence="1">
    <location>
        <begin position="1"/>
        <end position="27"/>
    </location>
</feature>
<accession>A0A5D5AQ32</accession>
<keyword evidence="4" id="KW-1185">Reference proteome</keyword>
<dbReference type="InterPro" id="IPR058448">
    <property type="entry name" value="DUF8135"/>
</dbReference>
<evidence type="ECO:0000313" key="4">
    <source>
        <dbReference type="Proteomes" id="UP000324104"/>
    </source>
</evidence>